<name>A0A9D5U950_9CELL</name>
<dbReference type="Proteomes" id="UP000822993">
    <property type="component" value="Unassembled WGS sequence"/>
</dbReference>
<comment type="caution">
    <text evidence="7">The sequence shown here is derived from an EMBL/GenBank/DDBJ whole genome shotgun (WGS) entry which is preliminary data.</text>
</comment>
<dbReference type="InterPro" id="IPR029063">
    <property type="entry name" value="SAM-dependent_MTases_sf"/>
</dbReference>
<dbReference type="SUPFAM" id="SSF53335">
    <property type="entry name" value="S-adenosyl-L-methionine-dependent methyltransferases"/>
    <property type="match status" value="1"/>
</dbReference>
<dbReference type="GO" id="GO:0008168">
    <property type="term" value="F:methyltransferase activity"/>
    <property type="evidence" value="ECO:0007669"/>
    <property type="project" value="UniProtKB-UniRule"/>
</dbReference>
<keyword evidence="3 6" id="KW-0489">Methyltransferase</keyword>
<keyword evidence="5 6" id="KW-0949">S-adenosyl-L-methionine</keyword>
<dbReference type="Pfam" id="PF04072">
    <property type="entry name" value="LCM"/>
    <property type="match status" value="1"/>
</dbReference>
<dbReference type="EMBL" id="JACSPN010000007">
    <property type="protein sequence ID" value="MBE7700175.1"/>
    <property type="molecule type" value="Genomic_DNA"/>
</dbReference>
<gene>
    <name evidence="7" type="ORF">H9623_07635</name>
</gene>
<dbReference type="Gene3D" id="3.40.50.150">
    <property type="entry name" value="Vaccinia Virus protein VP39"/>
    <property type="match status" value="1"/>
</dbReference>
<comment type="similarity">
    <text evidence="2 6">Belongs to the UPF0677 family.</text>
</comment>
<dbReference type="EC" id="2.1.1.-" evidence="6"/>
<dbReference type="AlphaFoldDB" id="A0A9D5U950"/>
<evidence type="ECO:0000256" key="5">
    <source>
        <dbReference type="ARBA" id="ARBA00022691"/>
    </source>
</evidence>
<sequence length="268" mass="28667">MFSAAARAAHPLVDDEPHLLADEVAQRLCRATSPSPLDYQLAQPEAAVLAAARLSACTRSRYAEAVVSEAGAEQVVVIGAGLDTLANRLPPGARASVWLVDRPGVLAWRARLFAEAGLVDAAHGVTADLAQGFDLADLAATGVDLRRPVTVVWLGVSMYLTPQECRRFIATLAGLADGSSLVFDHHLPADLRNDAGKEYTQAVATMAGHVGEPWQCSPAPGTVRTWLTEHGWQVEADVDEAAATPEGFFDRQQHLSPMRLVRLVHATR</sequence>
<dbReference type="PANTHER" id="PTHR43619:SF2">
    <property type="entry name" value="S-ADENOSYL-L-METHIONINE-DEPENDENT METHYLTRANSFERASES SUPERFAMILY PROTEIN"/>
    <property type="match status" value="1"/>
</dbReference>
<dbReference type="InterPro" id="IPR007213">
    <property type="entry name" value="Ppm1/Ppm2/Tcmp"/>
</dbReference>
<accession>A0A9D5U950</accession>
<reference evidence="7 8" key="1">
    <citation type="submission" date="2020-08" db="EMBL/GenBank/DDBJ databases">
        <title>A Genomic Blueprint of the Chicken Gut Microbiome.</title>
        <authorList>
            <person name="Gilroy R."/>
            <person name="Ravi A."/>
            <person name="Getino M."/>
            <person name="Pursley I."/>
            <person name="Horton D.L."/>
            <person name="Alikhan N.-F."/>
            <person name="Baker D."/>
            <person name="Gharbi K."/>
            <person name="Hall N."/>
            <person name="Watson M."/>
            <person name="Adriaenssens E.M."/>
            <person name="Foster-Nyarko E."/>
            <person name="Jarju S."/>
            <person name="Secka A."/>
            <person name="Antonio M."/>
            <person name="Oren A."/>
            <person name="Chaudhuri R."/>
            <person name="La Ragione R.M."/>
            <person name="Hildebrand F."/>
            <person name="Pallen M.J."/>
        </authorList>
    </citation>
    <scope>NUCLEOTIDE SEQUENCE [LARGE SCALE GENOMIC DNA]</scope>
    <source>
        <strain evidence="7 8">Sa1BUA8</strain>
    </source>
</reference>
<dbReference type="PANTHER" id="PTHR43619">
    <property type="entry name" value="S-ADENOSYL-L-METHIONINE-DEPENDENT METHYLTRANSFERASE YKTD-RELATED"/>
    <property type="match status" value="1"/>
</dbReference>
<comment type="function">
    <text evidence="1 6">Exhibits S-adenosyl-L-methionine-dependent methyltransferase activity.</text>
</comment>
<dbReference type="NCBIfam" id="TIGR00027">
    <property type="entry name" value="mthyl_TIGR00027"/>
    <property type="match status" value="1"/>
</dbReference>
<evidence type="ECO:0000256" key="4">
    <source>
        <dbReference type="ARBA" id="ARBA00022679"/>
    </source>
</evidence>
<organism evidence="7 8">
    <name type="scientific">Oerskovia douganii</name>
    <dbReference type="NCBI Taxonomy" id="2762210"/>
    <lineage>
        <taxon>Bacteria</taxon>
        <taxon>Bacillati</taxon>
        <taxon>Actinomycetota</taxon>
        <taxon>Actinomycetes</taxon>
        <taxon>Micrococcales</taxon>
        <taxon>Cellulomonadaceae</taxon>
        <taxon>Oerskovia</taxon>
    </lineage>
</organism>
<evidence type="ECO:0000256" key="2">
    <source>
        <dbReference type="ARBA" id="ARBA00008138"/>
    </source>
</evidence>
<evidence type="ECO:0000256" key="1">
    <source>
        <dbReference type="ARBA" id="ARBA00003907"/>
    </source>
</evidence>
<evidence type="ECO:0000313" key="8">
    <source>
        <dbReference type="Proteomes" id="UP000822993"/>
    </source>
</evidence>
<keyword evidence="8" id="KW-1185">Reference proteome</keyword>
<dbReference type="GO" id="GO:0032259">
    <property type="term" value="P:methylation"/>
    <property type="evidence" value="ECO:0007669"/>
    <property type="project" value="UniProtKB-KW"/>
</dbReference>
<keyword evidence="4" id="KW-0808">Transferase</keyword>
<proteinExistence type="inferred from homology"/>
<evidence type="ECO:0000313" key="7">
    <source>
        <dbReference type="EMBL" id="MBE7700175.1"/>
    </source>
</evidence>
<evidence type="ECO:0000256" key="3">
    <source>
        <dbReference type="ARBA" id="ARBA00022603"/>
    </source>
</evidence>
<dbReference type="InterPro" id="IPR011610">
    <property type="entry name" value="SAM_mthyl_Trfase_ML2640-like"/>
</dbReference>
<protein>
    <recommendedName>
        <fullName evidence="6">S-adenosyl-L-methionine-dependent methyltransferase</fullName>
        <ecNumber evidence="6">2.1.1.-</ecNumber>
    </recommendedName>
</protein>
<evidence type="ECO:0000256" key="6">
    <source>
        <dbReference type="RuleBase" id="RU362030"/>
    </source>
</evidence>